<accession>A0A382P078</accession>
<gene>
    <name evidence="2" type="ORF">METZ01_LOCUS319667</name>
</gene>
<name>A0A382P078_9ZZZZ</name>
<feature type="region of interest" description="Disordered" evidence="1">
    <location>
        <begin position="75"/>
        <end position="95"/>
    </location>
</feature>
<proteinExistence type="predicted"/>
<protein>
    <submittedName>
        <fullName evidence="2">Uncharacterized protein</fullName>
    </submittedName>
</protein>
<evidence type="ECO:0000313" key="2">
    <source>
        <dbReference type="EMBL" id="SVC66813.1"/>
    </source>
</evidence>
<sequence length="95" mass="10497">MLTLVVSTADSSATVAAYGINLIDEDDAGRAGLSLLEEISNTRRTNADKHLHKVGTADREEWHTRLSCHSSCQMRLARTRRPNQEDTLGRSTSKT</sequence>
<evidence type="ECO:0000256" key="1">
    <source>
        <dbReference type="SAM" id="MobiDB-lite"/>
    </source>
</evidence>
<dbReference type="AlphaFoldDB" id="A0A382P078"/>
<dbReference type="EMBL" id="UINC01103988">
    <property type="protein sequence ID" value="SVC66813.1"/>
    <property type="molecule type" value="Genomic_DNA"/>
</dbReference>
<organism evidence="2">
    <name type="scientific">marine metagenome</name>
    <dbReference type="NCBI Taxonomy" id="408172"/>
    <lineage>
        <taxon>unclassified sequences</taxon>
        <taxon>metagenomes</taxon>
        <taxon>ecological metagenomes</taxon>
    </lineage>
</organism>
<feature type="non-terminal residue" evidence="2">
    <location>
        <position position="95"/>
    </location>
</feature>
<reference evidence="2" key="1">
    <citation type="submission" date="2018-05" db="EMBL/GenBank/DDBJ databases">
        <authorList>
            <person name="Lanie J.A."/>
            <person name="Ng W.-L."/>
            <person name="Kazmierczak K.M."/>
            <person name="Andrzejewski T.M."/>
            <person name="Davidsen T.M."/>
            <person name="Wayne K.J."/>
            <person name="Tettelin H."/>
            <person name="Glass J.I."/>
            <person name="Rusch D."/>
            <person name="Podicherti R."/>
            <person name="Tsui H.-C.T."/>
            <person name="Winkler M.E."/>
        </authorList>
    </citation>
    <scope>NUCLEOTIDE SEQUENCE</scope>
</reference>